<dbReference type="OrthoDB" id="532875at2"/>
<name>A0A2R5FXD6_NOSCO</name>
<dbReference type="Proteomes" id="UP000245124">
    <property type="component" value="Unassembled WGS sequence"/>
</dbReference>
<dbReference type="EMBL" id="BDUD01000001">
    <property type="protein sequence ID" value="GBG20324.1"/>
    <property type="molecule type" value="Genomic_DNA"/>
</dbReference>
<sequence length="106" mass="12173">MTNKELLIQEIENLPPELLTEALDLIRSIKVNYTKKELEAGQLETIPLRDSRETSSDQEQLTYRPASGRSILRHAGTWEGDDFEECLQAVYATRGQAKFDDENLFE</sequence>
<accession>A0A2R5FXD6</accession>
<keyword evidence="2" id="KW-1185">Reference proteome</keyword>
<protein>
    <recommendedName>
        <fullName evidence="3">DUF2281 domain-containing protein</fullName>
    </recommendedName>
</protein>
<reference evidence="1 2" key="1">
    <citation type="submission" date="2017-06" db="EMBL/GenBank/DDBJ databases">
        <title>Genome sequencing of cyanobaciteial culture collection at National Institute for Environmental Studies (NIES).</title>
        <authorList>
            <person name="Hirose Y."/>
            <person name="Shimura Y."/>
            <person name="Fujisawa T."/>
            <person name="Nakamura Y."/>
            <person name="Kawachi M."/>
        </authorList>
    </citation>
    <scope>NUCLEOTIDE SEQUENCE [LARGE SCALE GENOMIC DNA]</scope>
    <source>
        <strain evidence="1 2">NIES-4072</strain>
    </source>
</reference>
<comment type="caution">
    <text evidence="1">The sequence shown here is derived from an EMBL/GenBank/DDBJ whole genome shotgun (WGS) entry which is preliminary data.</text>
</comment>
<evidence type="ECO:0000313" key="2">
    <source>
        <dbReference type="Proteomes" id="UP000245124"/>
    </source>
</evidence>
<evidence type="ECO:0008006" key="3">
    <source>
        <dbReference type="Google" id="ProtNLM"/>
    </source>
</evidence>
<organism evidence="1 2">
    <name type="scientific">Nostoc commune NIES-4072</name>
    <dbReference type="NCBI Taxonomy" id="2005467"/>
    <lineage>
        <taxon>Bacteria</taxon>
        <taxon>Bacillati</taxon>
        <taxon>Cyanobacteriota</taxon>
        <taxon>Cyanophyceae</taxon>
        <taxon>Nostocales</taxon>
        <taxon>Nostocaceae</taxon>
        <taxon>Nostoc</taxon>
    </lineage>
</organism>
<dbReference type="AlphaFoldDB" id="A0A2R5FXD6"/>
<dbReference type="RefSeq" id="WP_109010051.1">
    <property type="nucleotide sequence ID" value="NZ_BDUD01000001.1"/>
</dbReference>
<proteinExistence type="predicted"/>
<gene>
    <name evidence="1" type="ORF">NIES4072_40010</name>
</gene>
<evidence type="ECO:0000313" key="1">
    <source>
        <dbReference type="EMBL" id="GBG20324.1"/>
    </source>
</evidence>